<keyword evidence="6" id="KW-1133">Transmembrane helix</keyword>
<reference evidence="10" key="2">
    <citation type="submission" date="2022-03" db="EMBL/GenBank/DDBJ databases">
        <title>Draft title - Genomic analysis of global carrot germplasm unveils the trajectory of domestication and the origin of high carotenoid orange carrot.</title>
        <authorList>
            <person name="Iorizzo M."/>
            <person name="Ellison S."/>
            <person name="Senalik D."/>
            <person name="Macko-Podgorni A."/>
            <person name="Grzebelus D."/>
            <person name="Bostan H."/>
            <person name="Rolling W."/>
            <person name="Curaba J."/>
            <person name="Simon P."/>
        </authorList>
    </citation>
    <scope>NUCLEOTIDE SEQUENCE</scope>
    <source>
        <tissue evidence="10">Leaf</tissue>
    </source>
</reference>
<dbReference type="PANTHER" id="PTHR48063:SF112">
    <property type="entry name" value="RECEPTOR LIKE PROTEIN 30-LIKE"/>
    <property type="match status" value="1"/>
</dbReference>
<evidence type="ECO:0000256" key="1">
    <source>
        <dbReference type="ARBA" id="ARBA00004479"/>
    </source>
</evidence>
<evidence type="ECO:0000256" key="4">
    <source>
        <dbReference type="ARBA" id="ARBA00022729"/>
    </source>
</evidence>
<dbReference type="PANTHER" id="PTHR48063">
    <property type="entry name" value="LRR RECEPTOR-LIKE KINASE"/>
    <property type="match status" value="1"/>
</dbReference>
<evidence type="ECO:0000313" key="10">
    <source>
        <dbReference type="EMBL" id="WOG96178.1"/>
    </source>
</evidence>
<dbReference type="InterPro" id="IPR013210">
    <property type="entry name" value="LRR_N_plant-typ"/>
</dbReference>
<dbReference type="SUPFAM" id="SSF52058">
    <property type="entry name" value="L domain-like"/>
    <property type="match status" value="1"/>
</dbReference>
<keyword evidence="7" id="KW-0472">Membrane</keyword>
<dbReference type="Gene3D" id="3.80.10.10">
    <property type="entry name" value="Ribonuclease Inhibitor"/>
    <property type="match status" value="2"/>
</dbReference>
<evidence type="ECO:0000256" key="6">
    <source>
        <dbReference type="ARBA" id="ARBA00022989"/>
    </source>
</evidence>
<feature type="domain" description="Leucine-rich repeat-containing N-terminal plant-type" evidence="9">
    <location>
        <begin position="38"/>
        <end position="75"/>
    </location>
</feature>
<dbReference type="InterPro" id="IPR046956">
    <property type="entry name" value="RLP23-like"/>
</dbReference>
<evidence type="ECO:0000256" key="2">
    <source>
        <dbReference type="ARBA" id="ARBA00022614"/>
    </source>
</evidence>
<protein>
    <recommendedName>
        <fullName evidence="9">Leucine-rich repeat-containing N-terminal plant-type domain-containing protein</fullName>
    </recommendedName>
</protein>
<evidence type="ECO:0000256" key="8">
    <source>
        <dbReference type="ARBA" id="ARBA00023180"/>
    </source>
</evidence>
<proteinExistence type="predicted"/>
<gene>
    <name evidence="10" type="ORF">DCAR_0415509</name>
</gene>
<keyword evidence="2" id="KW-0433">Leucine-rich repeat</keyword>
<dbReference type="GO" id="GO:0016020">
    <property type="term" value="C:membrane"/>
    <property type="evidence" value="ECO:0007669"/>
    <property type="project" value="UniProtKB-SubCell"/>
</dbReference>
<keyword evidence="4" id="KW-0732">Signal</keyword>
<comment type="subcellular location">
    <subcellularLocation>
        <location evidence="1">Membrane</location>
        <topology evidence="1">Single-pass type I membrane protein</topology>
    </subcellularLocation>
</comment>
<dbReference type="InterPro" id="IPR001611">
    <property type="entry name" value="Leu-rich_rpt"/>
</dbReference>
<keyword evidence="8" id="KW-0325">Glycoprotein</keyword>
<keyword evidence="11" id="KW-1185">Reference proteome</keyword>
<sequence length="326" mass="36485">MQKHISFIVLIALPGVPSRLKNGQGSIVGAYMNRSCVESEKQALVLLKESLVDDLNYLSSWVGDDCYAWRGVGCSNRTGHIIQLDFRNGDLKGDQINPSLLKLKYLAYLDLSNNSFHGIQTPDFFWVIQVSNISQSVWLIIKGLVPHHLGNLSSLRYLDLNNQHKRNFQLHIDSLEWVSRLLSLEHLDLTHVNLSGAINWFPAINMLPRSVLVLKLQSCQLPDNVPLHLPFINLTSLVLLDLSHNELAYLYLQFNHFNGPVPSSIGNLTSLLELQLSGNNFDGSIPESIGSLTSLSELHLIAATNFRLSWIPQFMAATISSVAHLF</sequence>
<dbReference type="EMBL" id="CP093346">
    <property type="protein sequence ID" value="WOG96178.1"/>
    <property type="molecule type" value="Genomic_DNA"/>
</dbReference>
<dbReference type="Pfam" id="PF00560">
    <property type="entry name" value="LRR_1"/>
    <property type="match status" value="3"/>
</dbReference>
<evidence type="ECO:0000259" key="9">
    <source>
        <dbReference type="Pfam" id="PF08263"/>
    </source>
</evidence>
<dbReference type="PRINTS" id="PR00019">
    <property type="entry name" value="LEURICHRPT"/>
</dbReference>
<evidence type="ECO:0000313" key="11">
    <source>
        <dbReference type="Proteomes" id="UP000077755"/>
    </source>
</evidence>
<evidence type="ECO:0000256" key="7">
    <source>
        <dbReference type="ARBA" id="ARBA00023136"/>
    </source>
</evidence>
<evidence type="ECO:0000256" key="3">
    <source>
        <dbReference type="ARBA" id="ARBA00022692"/>
    </source>
</evidence>
<dbReference type="Proteomes" id="UP000077755">
    <property type="component" value="Chromosome 4"/>
</dbReference>
<organism evidence="10 11">
    <name type="scientific">Daucus carota subsp. sativus</name>
    <name type="common">Carrot</name>
    <dbReference type="NCBI Taxonomy" id="79200"/>
    <lineage>
        <taxon>Eukaryota</taxon>
        <taxon>Viridiplantae</taxon>
        <taxon>Streptophyta</taxon>
        <taxon>Embryophyta</taxon>
        <taxon>Tracheophyta</taxon>
        <taxon>Spermatophyta</taxon>
        <taxon>Magnoliopsida</taxon>
        <taxon>eudicotyledons</taxon>
        <taxon>Gunneridae</taxon>
        <taxon>Pentapetalae</taxon>
        <taxon>asterids</taxon>
        <taxon>campanulids</taxon>
        <taxon>Apiales</taxon>
        <taxon>Apiaceae</taxon>
        <taxon>Apioideae</taxon>
        <taxon>Scandiceae</taxon>
        <taxon>Daucinae</taxon>
        <taxon>Daucus</taxon>
        <taxon>Daucus sect. Daucus</taxon>
    </lineage>
</organism>
<evidence type="ECO:0000256" key="5">
    <source>
        <dbReference type="ARBA" id="ARBA00022737"/>
    </source>
</evidence>
<keyword evidence="5" id="KW-0677">Repeat</keyword>
<dbReference type="Pfam" id="PF08263">
    <property type="entry name" value="LRRNT_2"/>
    <property type="match status" value="1"/>
</dbReference>
<accession>A0AAF1AUT6</accession>
<dbReference type="AlphaFoldDB" id="A0AAF1AUT6"/>
<keyword evidence="3" id="KW-0812">Transmembrane</keyword>
<reference evidence="10" key="1">
    <citation type="journal article" date="2016" name="Nat. Genet.">
        <title>A high-quality carrot genome assembly provides new insights into carotenoid accumulation and asterid genome evolution.</title>
        <authorList>
            <person name="Iorizzo M."/>
            <person name="Ellison S."/>
            <person name="Senalik D."/>
            <person name="Zeng P."/>
            <person name="Satapoomin P."/>
            <person name="Huang J."/>
            <person name="Bowman M."/>
            <person name="Iovene M."/>
            <person name="Sanseverino W."/>
            <person name="Cavagnaro P."/>
            <person name="Yildiz M."/>
            <person name="Macko-Podgorni A."/>
            <person name="Moranska E."/>
            <person name="Grzebelus E."/>
            <person name="Grzebelus D."/>
            <person name="Ashrafi H."/>
            <person name="Zheng Z."/>
            <person name="Cheng S."/>
            <person name="Spooner D."/>
            <person name="Van Deynze A."/>
            <person name="Simon P."/>
        </authorList>
    </citation>
    <scope>NUCLEOTIDE SEQUENCE</scope>
    <source>
        <tissue evidence="10">Leaf</tissue>
    </source>
</reference>
<dbReference type="InterPro" id="IPR032675">
    <property type="entry name" value="LRR_dom_sf"/>
</dbReference>
<name>A0AAF1AUT6_DAUCS</name>